<dbReference type="Proteomes" id="UP000199550">
    <property type="component" value="Unassembled WGS sequence"/>
</dbReference>
<dbReference type="Pfam" id="PF02913">
    <property type="entry name" value="FAD-oxidase_C"/>
    <property type="match status" value="1"/>
</dbReference>
<proteinExistence type="inferred from homology"/>
<evidence type="ECO:0000256" key="1">
    <source>
        <dbReference type="ARBA" id="ARBA00001974"/>
    </source>
</evidence>
<dbReference type="RefSeq" id="WP_090190839.1">
    <property type="nucleotide sequence ID" value="NZ_FOTF01000019.1"/>
</dbReference>
<dbReference type="STRING" id="195913.SAMN04488004_11940"/>
<dbReference type="InterPro" id="IPR006094">
    <property type="entry name" value="Oxid_FAD_bind_N"/>
</dbReference>
<dbReference type="Gene3D" id="3.30.465.10">
    <property type="match status" value="1"/>
</dbReference>
<dbReference type="Gene3D" id="3.30.70.2740">
    <property type="match status" value="1"/>
</dbReference>
<keyword evidence="7" id="KW-1185">Reference proteome</keyword>
<evidence type="ECO:0000259" key="5">
    <source>
        <dbReference type="PROSITE" id="PS51387"/>
    </source>
</evidence>
<dbReference type="FunFam" id="1.10.45.10:FF:000001">
    <property type="entry name" value="D-lactate dehydrogenase mitochondrial"/>
    <property type="match status" value="1"/>
</dbReference>
<comment type="cofactor">
    <cofactor evidence="1">
        <name>FAD</name>
        <dbReference type="ChEBI" id="CHEBI:57692"/>
    </cofactor>
</comment>
<evidence type="ECO:0000313" key="7">
    <source>
        <dbReference type="Proteomes" id="UP000199550"/>
    </source>
</evidence>
<dbReference type="InterPro" id="IPR036318">
    <property type="entry name" value="FAD-bd_PCMH-like_sf"/>
</dbReference>
<organism evidence="6 7">
    <name type="scientific">Loktanella salsilacus</name>
    <dbReference type="NCBI Taxonomy" id="195913"/>
    <lineage>
        <taxon>Bacteria</taxon>
        <taxon>Pseudomonadati</taxon>
        <taxon>Pseudomonadota</taxon>
        <taxon>Alphaproteobacteria</taxon>
        <taxon>Rhodobacterales</taxon>
        <taxon>Roseobacteraceae</taxon>
        <taxon>Loktanella</taxon>
    </lineage>
</organism>
<evidence type="ECO:0000256" key="3">
    <source>
        <dbReference type="ARBA" id="ARBA00022630"/>
    </source>
</evidence>
<dbReference type="InterPro" id="IPR016169">
    <property type="entry name" value="FAD-bd_PCMH_sub2"/>
</dbReference>
<dbReference type="Gene3D" id="1.10.45.10">
    <property type="entry name" value="Vanillyl-alcohol Oxidase, Chain A, domain 4"/>
    <property type="match status" value="1"/>
</dbReference>
<reference evidence="6 7" key="1">
    <citation type="submission" date="2016-10" db="EMBL/GenBank/DDBJ databases">
        <authorList>
            <person name="de Groot N.N."/>
        </authorList>
    </citation>
    <scope>NUCLEOTIDE SEQUENCE [LARGE SCALE GENOMIC DNA]</scope>
    <source>
        <strain evidence="6 7">DSM 16199</strain>
    </source>
</reference>
<keyword evidence="4" id="KW-0274">FAD</keyword>
<accession>A0A1I4HSX0</accession>
<dbReference type="InterPro" id="IPR004113">
    <property type="entry name" value="FAD-bd_oxidored_4_C"/>
</dbReference>
<feature type="domain" description="FAD-binding PCMH-type" evidence="5">
    <location>
        <begin position="34"/>
        <end position="212"/>
    </location>
</feature>
<dbReference type="EMBL" id="FOTF01000019">
    <property type="protein sequence ID" value="SFL44506.1"/>
    <property type="molecule type" value="Genomic_DNA"/>
</dbReference>
<dbReference type="InterPro" id="IPR016167">
    <property type="entry name" value="FAD-bd_PCMH_sub1"/>
</dbReference>
<dbReference type="GO" id="GO:0003824">
    <property type="term" value="F:catalytic activity"/>
    <property type="evidence" value="ECO:0007669"/>
    <property type="project" value="InterPro"/>
</dbReference>
<dbReference type="PANTHER" id="PTHR43716">
    <property type="entry name" value="D-2-HYDROXYGLUTARATE DEHYDROGENASE, MITOCHONDRIAL"/>
    <property type="match status" value="1"/>
</dbReference>
<dbReference type="InterPro" id="IPR016171">
    <property type="entry name" value="Vanillyl_alc_oxidase_C-sub2"/>
</dbReference>
<dbReference type="SUPFAM" id="SSF55103">
    <property type="entry name" value="FAD-linked oxidases, C-terminal domain"/>
    <property type="match status" value="1"/>
</dbReference>
<name>A0A1I4HSX0_9RHOB</name>
<evidence type="ECO:0000313" key="6">
    <source>
        <dbReference type="EMBL" id="SFL44506.1"/>
    </source>
</evidence>
<dbReference type="Gene3D" id="3.30.70.2190">
    <property type="match status" value="1"/>
</dbReference>
<comment type="similarity">
    <text evidence="2">Belongs to the FAD-binding oxidoreductase/transferase type 4 family.</text>
</comment>
<gene>
    <name evidence="6" type="ORF">SAMN04488004_11940</name>
</gene>
<dbReference type="InterPro" id="IPR016166">
    <property type="entry name" value="FAD-bd_PCMH"/>
</dbReference>
<keyword evidence="3" id="KW-0285">Flavoprotein</keyword>
<dbReference type="AlphaFoldDB" id="A0A1I4HSX0"/>
<sequence>MTLLTTLADILGPQGLLTDPADMARWTNDWTGYYPSVPLAVARPTTTQQVSAVMAACHAAGQAVVPVSGNTGLNGGASAMGAIALSLDRMTAIRNVDPDSRTAEVEAGVIISRLHDAADAHDLIFPLTFGARGSAMIGGALSTNAGGSNVLRYGNTRDLVLGLTVVLADGRIMDLMGRLHKDNSGLNLRHLMIGAEGTLGIITAATVKLFTKPRAYATAMVAAASLDAALTLLHRIQAATGGAVEAFEYMPANYIDTHLRITPGTKAPFADRHDVNIMIEVGATAPRDATPLDDGSVPIVTLLEETLAEMMEDGLILDAVTAQSEQQRSDMWARREAASEVIFDRRPFVNTDIAVALPDVQTFLTEARKRLLALDPGADDLSVVHLGDGNVHYTAYPSKEDPDLSAAIREMVDDVVQDLGGSFSAEHGVGLSKLDSMAKRKDPVALDVMRAIKDALDPSGILNPGKVIPPKR</sequence>
<dbReference type="PROSITE" id="PS51387">
    <property type="entry name" value="FAD_PCMH"/>
    <property type="match status" value="1"/>
</dbReference>
<dbReference type="GO" id="GO:0022904">
    <property type="term" value="P:respiratory electron transport chain"/>
    <property type="evidence" value="ECO:0007669"/>
    <property type="project" value="TreeGrafter"/>
</dbReference>
<dbReference type="OrthoDB" id="9811557at2"/>
<dbReference type="Pfam" id="PF01565">
    <property type="entry name" value="FAD_binding_4"/>
    <property type="match status" value="1"/>
</dbReference>
<dbReference type="GO" id="GO:0071949">
    <property type="term" value="F:FAD binding"/>
    <property type="evidence" value="ECO:0007669"/>
    <property type="project" value="InterPro"/>
</dbReference>
<dbReference type="SUPFAM" id="SSF56176">
    <property type="entry name" value="FAD-binding/transporter-associated domain-like"/>
    <property type="match status" value="1"/>
</dbReference>
<dbReference type="InterPro" id="IPR016164">
    <property type="entry name" value="FAD-linked_Oxase-like_C"/>
</dbReference>
<evidence type="ECO:0000256" key="2">
    <source>
        <dbReference type="ARBA" id="ARBA00008000"/>
    </source>
</evidence>
<dbReference type="PANTHER" id="PTHR43716:SF2">
    <property type="entry name" value="BLL6224 PROTEIN"/>
    <property type="match status" value="1"/>
</dbReference>
<evidence type="ECO:0000256" key="4">
    <source>
        <dbReference type="ARBA" id="ARBA00022827"/>
    </source>
</evidence>
<dbReference type="Gene3D" id="3.30.43.10">
    <property type="entry name" value="Uridine Diphospho-n-acetylenolpyruvylglucosamine Reductase, domain 2"/>
    <property type="match status" value="1"/>
</dbReference>
<dbReference type="InterPro" id="IPR051264">
    <property type="entry name" value="FAD-oxidored/transferase_4"/>
</dbReference>
<protein>
    <submittedName>
        <fullName evidence="6">FAD/FMN-containing dehydrogenase</fullName>
    </submittedName>
</protein>